<keyword evidence="3 10" id="KW-0812">Transmembrane</keyword>
<dbReference type="PROSITE" id="PS00237">
    <property type="entry name" value="G_PROTEIN_RECEP_F1_1"/>
    <property type="match status" value="1"/>
</dbReference>
<dbReference type="PANTHER" id="PTHR24246">
    <property type="entry name" value="OLFACTORY RECEPTOR AND ADENOSINE RECEPTOR"/>
    <property type="match status" value="1"/>
</dbReference>
<dbReference type="SMART" id="SM01381">
    <property type="entry name" value="7TM_GPCR_Srsx"/>
    <property type="match status" value="1"/>
</dbReference>
<evidence type="ECO:0000256" key="2">
    <source>
        <dbReference type="ARBA" id="ARBA00022475"/>
    </source>
</evidence>
<keyword evidence="2" id="KW-1003">Cell membrane</keyword>
<feature type="transmembrane region" description="Helical" evidence="11">
    <location>
        <begin position="235"/>
        <end position="260"/>
    </location>
</feature>
<keyword evidence="5 10" id="KW-0297">G-protein coupled receptor</keyword>
<keyword evidence="7 10" id="KW-0675">Receptor</keyword>
<dbReference type="OrthoDB" id="10254436at2759"/>
<dbReference type="AlphaFoldDB" id="A0A6P8IZP3"/>
<feature type="transmembrane region" description="Helical" evidence="11">
    <location>
        <begin position="141"/>
        <end position="161"/>
    </location>
</feature>
<dbReference type="GO" id="GO:0005886">
    <property type="term" value="C:plasma membrane"/>
    <property type="evidence" value="ECO:0007669"/>
    <property type="project" value="UniProtKB-SubCell"/>
</dbReference>
<organism evidence="13 15">
    <name type="scientific">Actinia tenebrosa</name>
    <name type="common">Australian red waratah sea anemone</name>
    <dbReference type="NCBI Taxonomy" id="6105"/>
    <lineage>
        <taxon>Eukaryota</taxon>
        <taxon>Metazoa</taxon>
        <taxon>Cnidaria</taxon>
        <taxon>Anthozoa</taxon>
        <taxon>Hexacorallia</taxon>
        <taxon>Actiniaria</taxon>
        <taxon>Actiniidae</taxon>
        <taxon>Actinia</taxon>
    </lineage>
</organism>
<evidence type="ECO:0000256" key="9">
    <source>
        <dbReference type="ARBA" id="ARBA00023224"/>
    </source>
</evidence>
<feature type="transmembrane region" description="Helical" evidence="11">
    <location>
        <begin position="67"/>
        <end position="87"/>
    </location>
</feature>
<evidence type="ECO:0000256" key="7">
    <source>
        <dbReference type="ARBA" id="ARBA00023170"/>
    </source>
</evidence>
<evidence type="ECO:0000259" key="12">
    <source>
        <dbReference type="PROSITE" id="PS50262"/>
    </source>
</evidence>
<evidence type="ECO:0000313" key="15">
    <source>
        <dbReference type="RefSeq" id="XP_031573016.1"/>
    </source>
</evidence>
<protein>
    <submittedName>
        <fullName evidence="14 15">Melanocyte-stimulating hormone receptor-like</fullName>
    </submittedName>
</protein>
<evidence type="ECO:0000313" key="13">
    <source>
        <dbReference type="Proteomes" id="UP000515163"/>
    </source>
</evidence>
<dbReference type="GO" id="GO:0004930">
    <property type="term" value="F:G protein-coupled receptor activity"/>
    <property type="evidence" value="ECO:0007669"/>
    <property type="project" value="UniProtKB-KW"/>
</dbReference>
<keyword evidence="9 10" id="KW-0807">Transducer</keyword>
<dbReference type="RefSeq" id="XP_031573016.1">
    <property type="nucleotide sequence ID" value="XM_031717156.1"/>
</dbReference>
<feature type="transmembrane region" description="Helical" evidence="11">
    <location>
        <begin position="173"/>
        <end position="196"/>
    </location>
</feature>
<evidence type="ECO:0000256" key="1">
    <source>
        <dbReference type="ARBA" id="ARBA00004651"/>
    </source>
</evidence>
<feature type="transmembrane region" description="Helical" evidence="11">
    <location>
        <begin position="266"/>
        <end position="288"/>
    </location>
</feature>
<evidence type="ECO:0000256" key="3">
    <source>
        <dbReference type="ARBA" id="ARBA00022692"/>
    </source>
</evidence>
<dbReference type="InterPro" id="IPR000276">
    <property type="entry name" value="GPCR_Rhodpsn"/>
</dbReference>
<dbReference type="PRINTS" id="PR00237">
    <property type="entry name" value="GPCRRHODOPSN"/>
</dbReference>
<keyword evidence="6 11" id="KW-0472">Membrane</keyword>
<dbReference type="PANTHER" id="PTHR24246:SF27">
    <property type="entry name" value="ADENOSINE RECEPTOR, ISOFORM A"/>
    <property type="match status" value="1"/>
</dbReference>
<proteinExistence type="inferred from homology"/>
<dbReference type="KEGG" id="aten:116307013"/>
<dbReference type="CDD" id="cd00637">
    <property type="entry name" value="7tm_classA_rhodopsin-like"/>
    <property type="match status" value="1"/>
</dbReference>
<feature type="transmembrane region" description="Helical" evidence="11">
    <location>
        <begin position="107"/>
        <end position="129"/>
    </location>
</feature>
<dbReference type="GeneID" id="116307013"/>
<reference evidence="14 15" key="1">
    <citation type="submission" date="2025-04" db="UniProtKB">
        <authorList>
            <consortium name="RefSeq"/>
        </authorList>
    </citation>
    <scope>IDENTIFICATION</scope>
    <source>
        <tissue evidence="14 15">Tentacle</tissue>
    </source>
</reference>
<keyword evidence="4 11" id="KW-1133">Transmembrane helix</keyword>
<gene>
    <name evidence="14 15" type="primary">LOC116307013</name>
</gene>
<dbReference type="RefSeq" id="XP_031573015.1">
    <property type="nucleotide sequence ID" value="XM_031717155.1"/>
</dbReference>
<evidence type="ECO:0000256" key="6">
    <source>
        <dbReference type="ARBA" id="ARBA00023136"/>
    </source>
</evidence>
<dbReference type="Pfam" id="PF00001">
    <property type="entry name" value="7tm_1"/>
    <property type="match status" value="1"/>
</dbReference>
<keyword evidence="8" id="KW-0325">Glycoprotein</keyword>
<dbReference type="InterPro" id="IPR017452">
    <property type="entry name" value="GPCR_Rhodpsn_7TM"/>
</dbReference>
<dbReference type="PROSITE" id="PS50262">
    <property type="entry name" value="G_PROTEIN_RECEP_F1_2"/>
    <property type="match status" value="1"/>
</dbReference>
<dbReference type="SUPFAM" id="SSF81321">
    <property type="entry name" value="Family A G protein-coupled receptor-like"/>
    <property type="match status" value="1"/>
</dbReference>
<dbReference type="Gene3D" id="1.20.1070.10">
    <property type="entry name" value="Rhodopsin 7-helix transmembrane proteins"/>
    <property type="match status" value="1"/>
</dbReference>
<dbReference type="Proteomes" id="UP000515163">
    <property type="component" value="Unplaced"/>
</dbReference>
<keyword evidence="13" id="KW-1185">Reference proteome</keyword>
<evidence type="ECO:0000256" key="4">
    <source>
        <dbReference type="ARBA" id="ARBA00022989"/>
    </source>
</evidence>
<evidence type="ECO:0000256" key="10">
    <source>
        <dbReference type="RuleBase" id="RU000688"/>
    </source>
</evidence>
<name>A0A6P8IZP3_ACTTE</name>
<accession>A0A6P8IZP3</accession>
<comment type="subcellular location">
    <subcellularLocation>
        <location evidence="1">Cell membrane</location>
        <topology evidence="1">Multi-pass membrane protein</topology>
    </subcellularLocation>
</comment>
<evidence type="ECO:0000256" key="5">
    <source>
        <dbReference type="ARBA" id="ARBA00023040"/>
    </source>
</evidence>
<feature type="transmembrane region" description="Helical" evidence="11">
    <location>
        <begin position="27"/>
        <end position="55"/>
    </location>
</feature>
<comment type="similarity">
    <text evidence="10">Belongs to the G-protein coupled receptor 1 family.</text>
</comment>
<sequence>MDGNQSDLCHCVDWEKSYDPAPVHQVYWSYIFTCVVTVTLSMTTTILNTLVIAAIYQTKSLHTPSNILLCSLAMSDLIVGFLAQPLYTTAIIMEIKGDVKVYCVTGAVTAFVSYTSAGASLFTLAAISVDRYFAIHRPLRYRAVVTPSAVAMVALALWIMGATGASTRLYLSVTHFMFSLALVMLISLITIFSANLKAFRSLKAQKALIIQKMQLHRGQEEVKLAQSRKYLVTMLYILGLVLLCYVPFVSVTLVTAMYGVTSSTRAAWNIADTIGYMNSTLNPFLYCLRMREISNAVRKILRKYCCRHFRNNQVELVKPVSQGTVKRSKKELSTIYEEPQISMTIA</sequence>
<evidence type="ECO:0000313" key="14">
    <source>
        <dbReference type="RefSeq" id="XP_031573015.1"/>
    </source>
</evidence>
<evidence type="ECO:0000256" key="8">
    <source>
        <dbReference type="ARBA" id="ARBA00023180"/>
    </source>
</evidence>
<evidence type="ECO:0000256" key="11">
    <source>
        <dbReference type="SAM" id="Phobius"/>
    </source>
</evidence>
<feature type="domain" description="G-protein coupled receptors family 1 profile" evidence="12">
    <location>
        <begin position="47"/>
        <end position="286"/>
    </location>
</feature>